<dbReference type="InterPro" id="IPR007016">
    <property type="entry name" value="O-antigen_ligase-rel_domated"/>
</dbReference>
<protein>
    <submittedName>
        <fullName evidence="7">O-antigen ligase domain-containing protein</fullName>
    </submittedName>
</protein>
<dbReference type="GO" id="GO:0016020">
    <property type="term" value="C:membrane"/>
    <property type="evidence" value="ECO:0007669"/>
    <property type="project" value="UniProtKB-SubCell"/>
</dbReference>
<sequence>MQRSIFIILLVYGFIFGILFREIGGLPFGIFVEGFLILIIIATIVSKPGFDAKSINNDLFYSLLIWFALSLLEVFNPEASLLGWVAELRSIALYPFVMTWLGLVIFKTRKDLDLFLILIISLSVLATLNGIKQLFFGLSAGENAFLQANAATHLLWGRLRVFSFFTDAGQFGASQAHIGLIALILSFGKMKVWKRMALLASSAFCIYGMLISGTRGALFALLVGGVIAIILSKNLKAIFLGGATALALVSILMFTHIGDNNYQIYRLRTALNPEDASLNVRLINQNNLKNYMETRPFGGGLGSLGYNGVLYNGGTYLSTFPPDSLFVKIWAMYGVVGLTLWFCIMMFILGKCCGITWTIRDNGLRIKLIALTSGFGGVLFCSYGNEVLNTMPTAIVVYLSWVFIYNARIMDKPIAEPEELNYLTA</sequence>
<dbReference type="Proteomes" id="UP000293925">
    <property type="component" value="Unassembled WGS sequence"/>
</dbReference>
<dbReference type="InterPro" id="IPR051533">
    <property type="entry name" value="WaaL-like"/>
</dbReference>
<name>A0A4R0PRJ7_9SPHI</name>
<comment type="caution">
    <text evidence="7">The sequence shown here is derived from an EMBL/GenBank/DDBJ whole genome shotgun (WGS) entry which is preliminary data.</text>
</comment>
<evidence type="ECO:0000256" key="2">
    <source>
        <dbReference type="ARBA" id="ARBA00022692"/>
    </source>
</evidence>
<reference evidence="7 8" key="1">
    <citation type="submission" date="2019-02" db="EMBL/GenBank/DDBJ databases">
        <title>Pedobacter sp. RP-3-21 sp. nov., isolated from Arctic soil.</title>
        <authorList>
            <person name="Dahal R.H."/>
        </authorList>
    </citation>
    <scope>NUCLEOTIDE SEQUENCE [LARGE SCALE GENOMIC DNA]</scope>
    <source>
        <strain evidence="7 8">RP-3-21</strain>
    </source>
</reference>
<feature type="transmembrane region" description="Helical" evidence="5">
    <location>
        <begin position="237"/>
        <end position="258"/>
    </location>
</feature>
<keyword evidence="7" id="KW-0436">Ligase</keyword>
<dbReference type="EMBL" id="SJSO01000016">
    <property type="protein sequence ID" value="TCD23410.1"/>
    <property type="molecule type" value="Genomic_DNA"/>
</dbReference>
<feature type="transmembrane region" description="Helical" evidence="5">
    <location>
        <begin position="368"/>
        <end position="385"/>
    </location>
</feature>
<evidence type="ECO:0000313" key="8">
    <source>
        <dbReference type="Proteomes" id="UP000293925"/>
    </source>
</evidence>
<dbReference type="PANTHER" id="PTHR37422">
    <property type="entry name" value="TEICHURONIC ACID BIOSYNTHESIS PROTEIN TUAE"/>
    <property type="match status" value="1"/>
</dbReference>
<evidence type="ECO:0000313" key="7">
    <source>
        <dbReference type="EMBL" id="TCD23410.1"/>
    </source>
</evidence>
<evidence type="ECO:0000256" key="3">
    <source>
        <dbReference type="ARBA" id="ARBA00022989"/>
    </source>
</evidence>
<feature type="transmembrane region" description="Helical" evidence="5">
    <location>
        <begin position="329"/>
        <end position="348"/>
    </location>
</feature>
<feature type="transmembrane region" description="Helical" evidence="5">
    <location>
        <begin position="5"/>
        <end position="20"/>
    </location>
</feature>
<feature type="domain" description="O-antigen ligase-related" evidence="6">
    <location>
        <begin position="201"/>
        <end position="342"/>
    </location>
</feature>
<feature type="transmembrane region" description="Helical" evidence="5">
    <location>
        <begin position="198"/>
        <end position="231"/>
    </location>
</feature>
<proteinExistence type="predicted"/>
<evidence type="ECO:0000256" key="4">
    <source>
        <dbReference type="ARBA" id="ARBA00023136"/>
    </source>
</evidence>
<organism evidence="7 8">
    <name type="scientific">Pedobacter psychrodurus</name>
    <dbReference type="NCBI Taxonomy" id="2530456"/>
    <lineage>
        <taxon>Bacteria</taxon>
        <taxon>Pseudomonadati</taxon>
        <taxon>Bacteroidota</taxon>
        <taxon>Sphingobacteriia</taxon>
        <taxon>Sphingobacteriales</taxon>
        <taxon>Sphingobacteriaceae</taxon>
        <taxon>Pedobacter</taxon>
    </lineage>
</organism>
<dbReference type="GO" id="GO:0016874">
    <property type="term" value="F:ligase activity"/>
    <property type="evidence" value="ECO:0007669"/>
    <property type="project" value="UniProtKB-KW"/>
</dbReference>
<keyword evidence="4 5" id="KW-0472">Membrane</keyword>
<gene>
    <name evidence="7" type="ORF">EZ456_17550</name>
</gene>
<feature type="transmembrane region" description="Helical" evidence="5">
    <location>
        <begin position="58"/>
        <end position="75"/>
    </location>
</feature>
<feature type="transmembrane region" description="Helical" evidence="5">
    <location>
        <begin position="81"/>
        <end position="105"/>
    </location>
</feature>
<dbReference type="AlphaFoldDB" id="A0A4R0PRJ7"/>
<keyword evidence="3 5" id="KW-1133">Transmembrane helix</keyword>
<feature type="transmembrane region" description="Helical" evidence="5">
    <location>
        <begin position="112"/>
        <end position="131"/>
    </location>
</feature>
<comment type="subcellular location">
    <subcellularLocation>
        <location evidence="1">Membrane</location>
        <topology evidence="1">Multi-pass membrane protein</topology>
    </subcellularLocation>
</comment>
<feature type="transmembrane region" description="Helical" evidence="5">
    <location>
        <begin position="168"/>
        <end position="186"/>
    </location>
</feature>
<dbReference type="OrthoDB" id="783093at2"/>
<feature type="transmembrane region" description="Helical" evidence="5">
    <location>
        <begin position="391"/>
        <end position="407"/>
    </location>
</feature>
<evidence type="ECO:0000256" key="1">
    <source>
        <dbReference type="ARBA" id="ARBA00004141"/>
    </source>
</evidence>
<dbReference type="PANTHER" id="PTHR37422:SF13">
    <property type="entry name" value="LIPOPOLYSACCHARIDE BIOSYNTHESIS PROTEIN PA4999-RELATED"/>
    <property type="match status" value="1"/>
</dbReference>
<keyword evidence="8" id="KW-1185">Reference proteome</keyword>
<evidence type="ECO:0000259" key="6">
    <source>
        <dbReference type="Pfam" id="PF04932"/>
    </source>
</evidence>
<feature type="transmembrane region" description="Helical" evidence="5">
    <location>
        <begin position="26"/>
        <end position="46"/>
    </location>
</feature>
<accession>A0A4R0PRJ7</accession>
<feature type="transmembrane region" description="Helical" evidence="5">
    <location>
        <begin position="297"/>
        <end position="317"/>
    </location>
</feature>
<keyword evidence="2 5" id="KW-0812">Transmembrane</keyword>
<dbReference type="Pfam" id="PF04932">
    <property type="entry name" value="Wzy_C"/>
    <property type="match status" value="1"/>
</dbReference>
<evidence type="ECO:0000256" key="5">
    <source>
        <dbReference type="SAM" id="Phobius"/>
    </source>
</evidence>
<dbReference type="RefSeq" id="WP_131532387.1">
    <property type="nucleotide sequence ID" value="NZ_SJSO01000016.1"/>
</dbReference>